<feature type="transmembrane region" description="Helical" evidence="6">
    <location>
        <begin position="55"/>
        <end position="75"/>
    </location>
</feature>
<evidence type="ECO:0000256" key="3">
    <source>
        <dbReference type="ARBA" id="ARBA00022729"/>
    </source>
</evidence>
<reference evidence="8" key="2">
    <citation type="submission" date="2015-06" db="UniProtKB">
        <authorList>
            <consortium name="EnsemblMetazoa"/>
        </authorList>
    </citation>
    <scope>IDENTIFICATION</scope>
</reference>
<dbReference type="EnsemblMetazoa" id="MESCA010219-RA">
    <property type="protein sequence ID" value="MESCA010219-PA"/>
    <property type="gene ID" value="MESCA010219"/>
</dbReference>
<keyword evidence="4 6" id="KW-1133">Transmembrane helix</keyword>
<comment type="subcellular location">
    <subcellularLocation>
        <location evidence="1">Membrane</location>
        <topology evidence="1">Multi-pass membrane protein</topology>
    </subcellularLocation>
</comment>
<dbReference type="Proteomes" id="UP000015102">
    <property type="component" value="Unassembled WGS sequence"/>
</dbReference>
<sequence>MPPQIVLSTNPIRRIPDLWGFTNTYFYLIMCLVYVTYGIVWLTVSFLQWRDLLRIQFWIGGVIMLGMLEKAIFYAEKQSIN</sequence>
<feature type="transmembrane region" description="Helical" evidence="6">
    <location>
        <begin position="24"/>
        <end position="49"/>
    </location>
</feature>
<evidence type="ECO:0000256" key="4">
    <source>
        <dbReference type="ARBA" id="ARBA00022989"/>
    </source>
</evidence>
<dbReference type="AlphaFoldDB" id="T1H1Z4"/>
<dbReference type="GO" id="GO:0005794">
    <property type="term" value="C:Golgi apparatus"/>
    <property type="evidence" value="ECO:0007669"/>
    <property type="project" value="TreeGrafter"/>
</dbReference>
<reference evidence="9" key="1">
    <citation type="submission" date="2013-02" db="EMBL/GenBank/DDBJ databases">
        <authorList>
            <person name="Hughes D."/>
        </authorList>
    </citation>
    <scope>NUCLEOTIDE SEQUENCE</scope>
    <source>
        <strain>Durham</strain>
        <strain evidence="9">NC isolate 2 -- Noor lab</strain>
    </source>
</reference>
<feature type="domain" description="GOST seven transmembrane" evidence="7">
    <location>
        <begin position="24"/>
        <end position="81"/>
    </location>
</feature>
<accession>T1H1Z4</accession>
<evidence type="ECO:0000256" key="5">
    <source>
        <dbReference type="ARBA" id="ARBA00023136"/>
    </source>
</evidence>
<dbReference type="Pfam" id="PF06814">
    <property type="entry name" value="GOST_TM"/>
    <property type="match status" value="1"/>
</dbReference>
<dbReference type="HOGENOM" id="CLU_2576605_0_0_1"/>
<evidence type="ECO:0000256" key="1">
    <source>
        <dbReference type="ARBA" id="ARBA00004141"/>
    </source>
</evidence>
<dbReference type="PANTHER" id="PTHR21229:SF1">
    <property type="entry name" value="GH17801P"/>
    <property type="match status" value="1"/>
</dbReference>
<keyword evidence="9" id="KW-1185">Reference proteome</keyword>
<dbReference type="GO" id="GO:0042147">
    <property type="term" value="P:retrograde transport, endosome to Golgi"/>
    <property type="evidence" value="ECO:0007669"/>
    <property type="project" value="TreeGrafter"/>
</dbReference>
<dbReference type="GO" id="GO:0016020">
    <property type="term" value="C:membrane"/>
    <property type="evidence" value="ECO:0007669"/>
    <property type="project" value="UniProtKB-SubCell"/>
</dbReference>
<evidence type="ECO:0000256" key="2">
    <source>
        <dbReference type="ARBA" id="ARBA00022692"/>
    </source>
</evidence>
<keyword evidence="2 6" id="KW-0812">Transmembrane</keyword>
<dbReference type="PANTHER" id="PTHR21229">
    <property type="entry name" value="LUNG SEVEN TRANSMEMBRANE RECEPTOR"/>
    <property type="match status" value="1"/>
</dbReference>
<keyword evidence="5 6" id="KW-0472">Membrane</keyword>
<dbReference type="EMBL" id="CAQQ02027836">
    <property type="status" value="NOT_ANNOTATED_CDS"/>
    <property type="molecule type" value="Genomic_DNA"/>
</dbReference>
<dbReference type="STRING" id="36166.T1H1Z4"/>
<protein>
    <recommendedName>
        <fullName evidence="7">GOST seven transmembrane domain-containing protein</fullName>
    </recommendedName>
</protein>
<dbReference type="EMBL" id="CAQQ02027835">
    <property type="status" value="NOT_ANNOTATED_CDS"/>
    <property type="molecule type" value="Genomic_DNA"/>
</dbReference>
<evidence type="ECO:0000313" key="9">
    <source>
        <dbReference type="Proteomes" id="UP000015102"/>
    </source>
</evidence>
<evidence type="ECO:0000313" key="8">
    <source>
        <dbReference type="EnsemblMetazoa" id="MESCA010219-PA"/>
    </source>
</evidence>
<evidence type="ECO:0000259" key="7">
    <source>
        <dbReference type="Pfam" id="PF06814"/>
    </source>
</evidence>
<organism evidence="8 9">
    <name type="scientific">Megaselia scalaris</name>
    <name type="common">Humpbacked fly</name>
    <name type="synonym">Phora scalaris</name>
    <dbReference type="NCBI Taxonomy" id="36166"/>
    <lineage>
        <taxon>Eukaryota</taxon>
        <taxon>Metazoa</taxon>
        <taxon>Ecdysozoa</taxon>
        <taxon>Arthropoda</taxon>
        <taxon>Hexapoda</taxon>
        <taxon>Insecta</taxon>
        <taxon>Pterygota</taxon>
        <taxon>Neoptera</taxon>
        <taxon>Endopterygota</taxon>
        <taxon>Diptera</taxon>
        <taxon>Brachycera</taxon>
        <taxon>Muscomorpha</taxon>
        <taxon>Platypezoidea</taxon>
        <taxon>Phoridae</taxon>
        <taxon>Megaseliini</taxon>
        <taxon>Megaselia</taxon>
    </lineage>
</organism>
<dbReference type="InterPro" id="IPR009637">
    <property type="entry name" value="GPR107/GPR108-like"/>
</dbReference>
<name>T1H1Z4_MEGSC</name>
<proteinExistence type="predicted"/>
<keyword evidence="3" id="KW-0732">Signal</keyword>
<dbReference type="InterPro" id="IPR053937">
    <property type="entry name" value="GOST_TM"/>
</dbReference>
<evidence type="ECO:0000256" key="6">
    <source>
        <dbReference type="SAM" id="Phobius"/>
    </source>
</evidence>
<dbReference type="GO" id="GO:0005829">
    <property type="term" value="C:cytosol"/>
    <property type="evidence" value="ECO:0007669"/>
    <property type="project" value="GOC"/>
</dbReference>